<sequence length="226" mass="24507">MNQIEENLASVRLKIAAACQRACRSLDDVTLIAVSKLQPSGLIEQAYQAGQRDFGENYAQELRDKASELAHLPGLRWHAIGPLQSNKVKYVAKVAQSFHALCSLDIAIELGKRRSEPPIDVLIEVNIAGEDSKCGIAPSKLASLADEVRKVAGVRLVGLMCMPPQPEPPTPWTPEDNRPHFAALRALARSLGLSQLSMGSTSDYEVAIEEGATIVRVGRSIFGERA</sequence>
<evidence type="ECO:0000256" key="2">
    <source>
        <dbReference type="HAMAP-Rule" id="MF_02087"/>
    </source>
</evidence>
<dbReference type="Gene3D" id="3.20.20.10">
    <property type="entry name" value="Alanine racemase"/>
    <property type="match status" value="1"/>
</dbReference>
<dbReference type="NCBIfam" id="TIGR00044">
    <property type="entry name" value="YggS family pyridoxal phosphate-dependent enzyme"/>
    <property type="match status" value="1"/>
</dbReference>
<comment type="similarity">
    <text evidence="2 4">Belongs to the pyridoxal phosphate-binding protein YggS/PROSC family.</text>
</comment>
<dbReference type="InterPro" id="IPR001608">
    <property type="entry name" value="Ala_racemase_N"/>
</dbReference>
<evidence type="ECO:0000313" key="6">
    <source>
        <dbReference type="EMBL" id="AGC71151.1"/>
    </source>
</evidence>
<comment type="function">
    <text evidence="2">Pyridoxal 5'-phosphate (PLP)-binding protein, which is involved in PLP homeostasis.</text>
</comment>
<evidence type="ECO:0000256" key="3">
    <source>
        <dbReference type="PIRSR" id="PIRSR004848-1"/>
    </source>
</evidence>
<dbReference type="PANTHER" id="PTHR10146">
    <property type="entry name" value="PROLINE SYNTHETASE CO-TRANSCRIBED BACTERIAL HOMOLOG PROTEIN"/>
    <property type="match status" value="1"/>
</dbReference>
<protein>
    <recommendedName>
        <fullName evidence="2">Pyridoxal phosphate homeostasis protein</fullName>
        <shortName evidence="2">PLP homeostasis protein</shortName>
    </recommendedName>
</protein>
<feature type="modified residue" description="N6-(pyridoxal phosphate)lysine" evidence="2 3">
    <location>
        <position position="36"/>
    </location>
</feature>
<proteinExistence type="inferred from homology"/>
<comment type="cofactor">
    <cofactor evidence="3">
        <name>pyridoxal 5'-phosphate</name>
        <dbReference type="ChEBI" id="CHEBI:597326"/>
    </cofactor>
</comment>
<dbReference type="GO" id="GO:0030170">
    <property type="term" value="F:pyridoxal phosphate binding"/>
    <property type="evidence" value="ECO:0007669"/>
    <property type="project" value="UniProtKB-UniRule"/>
</dbReference>
<dbReference type="SUPFAM" id="SSF51419">
    <property type="entry name" value="PLP-binding barrel"/>
    <property type="match status" value="1"/>
</dbReference>
<accession>L7VV22</accession>
<evidence type="ECO:0000259" key="5">
    <source>
        <dbReference type="Pfam" id="PF01168"/>
    </source>
</evidence>
<feature type="domain" description="Alanine racemase N-terminal" evidence="5">
    <location>
        <begin position="19"/>
        <end position="225"/>
    </location>
</feature>
<dbReference type="InterPro" id="IPR011078">
    <property type="entry name" value="PyrdxlP_homeostasis"/>
</dbReference>
<name>L7VV22_9BACT</name>
<dbReference type="FunFam" id="3.20.20.10:FF:000018">
    <property type="entry name" value="Pyridoxal phosphate homeostasis protein"/>
    <property type="match status" value="1"/>
</dbReference>
<dbReference type="EMBL" id="JX649863">
    <property type="protein sequence ID" value="AGC71151.1"/>
    <property type="molecule type" value="Genomic_DNA"/>
</dbReference>
<keyword evidence="1 2" id="KW-0663">Pyridoxal phosphate</keyword>
<dbReference type="PANTHER" id="PTHR10146:SF14">
    <property type="entry name" value="PYRIDOXAL PHOSPHATE HOMEOSTASIS PROTEIN"/>
    <property type="match status" value="1"/>
</dbReference>
<dbReference type="PIRSF" id="PIRSF004848">
    <property type="entry name" value="YBL036c_PLPDEIII"/>
    <property type="match status" value="1"/>
</dbReference>
<evidence type="ECO:0000256" key="1">
    <source>
        <dbReference type="ARBA" id="ARBA00022898"/>
    </source>
</evidence>
<dbReference type="HAMAP" id="MF_02087">
    <property type="entry name" value="PLP_homeostasis"/>
    <property type="match status" value="1"/>
</dbReference>
<evidence type="ECO:0000256" key="4">
    <source>
        <dbReference type="RuleBase" id="RU004514"/>
    </source>
</evidence>
<organism evidence="6">
    <name type="scientific">uncultured bacterium A1Q1_fos_18</name>
    <dbReference type="NCBI Taxonomy" id="1256551"/>
    <lineage>
        <taxon>Bacteria</taxon>
        <taxon>environmental samples</taxon>
    </lineage>
</organism>
<dbReference type="InterPro" id="IPR029066">
    <property type="entry name" value="PLP-binding_barrel"/>
</dbReference>
<dbReference type="Pfam" id="PF01168">
    <property type="entry name" value="Ala_racemase_N"/>
    <property type="match status" value="1"/>
</dbReference>
<reference evidence="6" key="1">
    <citation type="submission" date="2012-09" db="EMBL/GenBank/DDBJ databases">
        <title>Metagenomic Characterization of a Microbial Community in Wastewater Detects High Levels of Antibiotic Resistance.</title>
        <authorList>
            <person name="Abrams M."/>
            <person name="Caldwell A."/>
            <person name="Vandaei E."/>
            <person name="Lee W."/>
            <person name="Perrott J."/>
            <person name="Khan S.Y."/>
            <person name="Ta J."/>
            <person name="Romero D."/>
            <person name="Nguyen V."/>
            <person name="Pourmand N."/>
            <person name="Ouverney C.C."/>
        </authorList>
    </citation>
    <scope>NUCLEOTIDE SEQUENCE</scope>
</reference>
<dbReference type="AlphaFoldDB" id="L7VV22"/>
<dbReference type="CDD" id="cd00635">
    <property type="entry name" value="PLPDE_III_YBL036c_like"/>
    <property type="match status" value="1"/>
</dbReference>